<sequence length="220" mass="23434">MSVDGFPGGVVVPFAGMRKDMTKTIVEEVRAYWEALRAGRPVPLRSEVDPRGIEGALDCSFILERVAPQVVRFRVAGGHLNDLMGMEVRGMPLTAMLSPASRAEMGAVIAAVFDGPAVAEVSLMAETGPGRPALGARLLILPMRSDRGGIDRALGCMPTTGPIGLAPRRFTLVDVRRTDIVAGQPTPPLSLATPGFAEPMAGFLRPERGRAHLRLVKSDD</sequence>
<accession>A0ABT2NMI7</accession>
<name>A0ABT2NMI7_9RHOB</name>
<dbReference type="RefSeq" id="WP_261494197.1">
    <property type="nucleotide sequence ID" value="NZ_JAOCQF010000001.1"/>
</dbReference>
<dbReference type="InterPro" id="IPR009922">
    <property type="entry name" value="DUF1457"/>
</dbReference>
<dbReference type="Pfam" id="PF07310">
    <property type="entry name" value="PAS_5"/>
    <property type="match status" value="1"/>
</dbReference>
<protein>
    <submittedName>
        <fullName evidence="1">PAS domain-containing protein</fullName>
    </submittedName>
</protein>
<dbReference type="Proteomes" id="UP001205601">
    <property type="component" value="Unassembled WGS sequence"/>
</dbReference>
<organism evidence="1 2">
    <name type="scientific">Albidovulum sediminis</name>
    <dbReference type="NCBI Taxonomy" id="3066345"/>
    <lineage>
        <taxon>Bacteria</taxon>
        <taxon>Pseudomonadati</taxon>
        <taxon>Pseudomonadota</taxon>
        <taxon>Alphaproteobacteria</taxon>
        <taxon>Rhodobacterales</taxon>
        <taxon>Paracoccaceae</taxon>
        <taxon>Albidovulum</taxon>
    </lineage>
</organism>
<reference evidence="2" key="1">
    <citation type="submission" date="2023-07" db="EMBL/GenBank/DDBJ databases">
        <title>Defluviimonas sediminis sp. nov., isolated from mangrove sediment.</title>
        <authorList>
            <person name="Liu L."/>
            <person name="Li J."/>
            <person name="Huang Y."/>
            <person name="Pan J."/>
            <person name="Li M."/>
        </authorList>
    </citation>
    <scope>NUCLEOTIDE SEQUENCE [LARGE SCALE GENOMIC DNA]</scope>
    <source>
        <strain evidence="2">FT324</strain>
    </source>
</reference>
<keyword evidence="2" id="KW-1185">Reference proteome</keyword>
<evidence type="ECO:0000313" key="2">
    <source>
        <dbReference type="Proteomes" id="UP001205601"/>
    </source>
</evidence>
<dbReference type="EMBL" id="JAOCQF010000001">
    <property type="protein sequence ID" value="MCT8328774.1"/>
    <property type="molecule type" value="Genomic_DNA"/>
</dbReference>
<comment type="caution">
    <text evidence="1">The sequence shown here is derived from an EMBL/GenBank/DDBJ whole genome shotgun (WGS) entry which is preliminary data.</text>
</comment>
<evidence type="ECO:0000313" key="1">
    <source>
        <dbReference type="EMBL" id="MCT8328774.1"/>
    </source>
</evidence>
<proteinExistence type="predicted"/>
<gene>
    <name evidence="1" type="ORF">N5I32_04510</name>
</gene>